<evidence type="ECO:0000256" key="1">
    <source>
        <dbReference type="ARBA" id="ARBA00007447"/>
    </source>
</evidence>
<evidence type="ECO:0000313" key="5">
    <source>
        <dbReference type="Proteomes" id="UP000700596"/>
    </source>
</evidence>
<protein>
    <submittedName>
        <fullName evidence="4">Aspartic peptidase domain-containing protein</fullName>
    </submittedName>
</protein>
<dbReference type="Gene3D" id="2.40.70.10">
    <property type="entry name" value="Acid Proteases"/>
    <property type="match status" value="2"/>
</dbReference>
<dbReference type="PANTHER" id="PTHR47966">
    <property type="entry name" value="BETA-SITE APP-CLEAVING ENZYME, ISOFORM A-RELATED"/>
    <property type="match status" value="1"/>
</dbReference>
<gene>
    <name evidence="4" type="ORF">B0J11DRAFT_446443</name>
</gene>
<dbReference type="SUPFAM" id="SSF50630">
    <property type="entry name" value="Acid proteases"/>
    <property type="match status" value="1"/>
</dbReference>
<reference evidence="4" key="1">
    <citation type="journal article" date="2021" name="Nat. Commun.">
        <title>Genetic determinants of endophytism in the Arabidopsis root mycobiome.</title>
        <authorList>
            <person name="Mesny F."/>
            <person name="Miyauchi S."/>
            <person name="Thiergart T."/>
            <person name="Pickel B."/>
            <person name="Atanasova L."/>
            <person name="Karlsson M."/>
            <person name="Huettel B."/>
            <person name="Barry K.W."/>
            <person name="Haridas S."/>
            <person name="Chen C."/>
            <person name="Bauer D."/>
            <person name="Andreopoulos W."/>
            <person name="Pangilinan J."/>
            <person name="LaButti K."/>
            <person name="Riley R."/>
            <person name="Lipzen A."/>
            <person name="Clum A."/>
            <person name="Drula E."/>
            <person name="Henrissat B."/>
            <person name="Kohler A."/>
            <person name="Grigoriev I.V."/>
            <person name="Martin F.M."/>
            <person name="Hacquard S."/>
        </authorList>
    </citation>
    <scope>NUCLEOTIDE SEQUENCE</scope>
    <source>
        <strain evidence="4">MPI-CAGE-CH-0243</strain>
    </source>
</reference>
<dbReference type="InterPro" id="IPR033121">
    <property type="entry name" value="PEPTIDASE_A1"/>
</dbReference>
<proteinExistence type="inferred from homology"/>
<dbReference type="AlphaFoldDB" id="A0A9P9IAV3"/>
<feature type="transmembrane region" description="Helical" evidence="2">
    <location>
        <begin position="418"/>
        <end position="441"/>
    </location>
</feature>
<dbReference type="InterPro" id="IPR034164">
    <property type="entry name" value="Pepsin-like_dom"/>
</dbReference>
<evidence type="ECO:0000313" key="4">
    <source>
        <dbReference type="EMBL" id="KAH7112954.1"/>
    </source>
</evidence>
<dbReference type="Pfam" id="PF00026">
    <property type="entry name" value="Asp"/>
    <property type="match status" value="1"/>
</dbReference>
<dbReference type="InterPro" id="IPR001461">
    <property type="entry name" value="Aspartic_peptidase_A1"/>
</dbReference>
<dbReference type="GO" id="GO:0006508">
    <property type="term" value="P:proteolysis"/>
    <property type="evidence" value="ECO:0007669"/>
    <property type="project" value="InterPro"/>
</dbReference>
<comment type="similarity">
    <text evidence="1">Belongs to the peptidase A1 family.</text>
</comment>
<sequence>MQNTPRPFSFASSQTWSGNDGSWSTFVMRIGTPEQNFHVLPSTSGHETFIPFPEGCLSTDPENCGILRGTFPESQKQGFAYNESKTWSLIGIYSTDLREDLGYEANGMYGRETVGLQVQNSGGVTLEKQIVGGLASKDFFLGMFGLGIKPSNFTDFNYPQSSFISNLKDQNIIPSLSFAYNAGASYRMPKVPASLTLGGYDSTKFQSTIDSHALSFDPNDERSLSIGVQKVTAIKTLHGTVTLTDKAIYSLIDSTVPYLWLPRTVCDSFELSFGLTYDSTTELYLVNNTIRERLQELNPTITFSLGGTNDPSRLVNIELPYAAFDLQASWPIYPNTTNYFPIKRATNESQYTLGRAFLQEAYIIADYERSNFSIYQAVLDISKKPNIVPIISSTSVDGTREKNGMIESTNKNKLSRGAIAGISVGSILFAAAILYLMFFLWRRRQS</sequence>
<comment type="caution">
    <text evidence="4">The sequence shown here is derived from an EMBL/GenBank/DDBJ whole genome shotgun (WGS) entry which is preliminary data.</text>
</comment>
<keyword evidence="2" id="KW-0812">Transmembrane</keyword>
<dbReference type="PANTHER" id="PTHR47966:SF51">
    <property type="entry name" value="BETA-SITE APP-CLEAVING ENZYME, ISOFORM A-RELATED"/>
    <property type="match status" value="1"/>
</dbReference>
<feature type="non-terminal residue" evidence="4">
    <location>
        <position position="446"/>
    </location>
</feature>
<dbReference type="OrthoDB" id="4074350at2759"/>
<accession>A0A9P9IAV3</accession>
<dbReference type="EMBL" id="JAGMWT010000020">
    <property type="protein sequence ID" value="KAH7112954.1"/>
    <property type="molecule type" value="Genomic_DNA"/>
</dbReference>
<dbReference type="CDD" id="cd05471">
    <property type="entry name" value="pepsin_like"/>
    <property type="match status" value="1"/>
</dbReference>
<dbReference type="PRINTS" id="PR00792">
    <property type="entry name" value="PEPSIN"/>
</dbReference>
<evidence type="ECO:0000259" key="3">
    <source>
        <dbReference type="PROSITE" id="PS51767"/>
    </source>
</evidence>
<keyword evidence="2" id="KW-1133">Transmembrane helix</keyword>
<feature type="domain" description="Peptidase A1" evidence="3">
    <location>
        <begin position="24"/>
        <end position="375"/>
    </location>
</feature>
<dbReference type="GO" id="GO:0000324">
    <property type="term" value="C:fungal-type vacuole"/>
    <property type="evidence" value="ECO:0007669"/>
    <property type="project" value="TreeGrafter"/>
</dbReference>
<dbReference type="PROSITE" id="PS51767">
    <property type="entry name" value="PEPTIDASE_A1"/>
    <property type="match status" value="1"/>
</dbReference>
<dbReference type="GO" id="GO:0004190">
    <property type="term" value="F:aspartic-type endopeptidase activity"/>
    <property type="evidence" value="ECO:0007669"/>
    <property type="project" value="InterPro"/>
</dbReference>
<evidence type="ECO:0000256" key="2">
    <source>
        <dbReference type="SAM" id="Phobius"/>
    </source>
</evidence>
<keyword evidence="5" id="KW-1185">Reference proteome</keyword>
<dbReference type="Proteomes" id="UP000700596">
    <property type="component" value="Unassembled WGS sequence"/>
</dbReference>
<dbReference type="InterPro" id="IPR021109">
    <property type="entry name" value="Peptidase_aspartic_dom_sf"/>
</dbReference>
<organism evidence="4 5">
    <name type="scientific">Dendryphion nanum</name>
    <dbReference type="NCBI Taxonomy" id="256645"/>
    <lineage>
        <taxon>Eukaryota</taxon>
        <taxon>Fungi</taxon>
        <taxon>Dikarya</taxon>
        <taxon>Ascomycota</taxon>
        <taxon>Pezizomycotina</taxon>
        <taxon>Dothideomycetes</taxon>
        <taxon>Pleosporomycetidae</taxon>
        <taxon>Pleosporales</taxon>
        <taxon>Torulaceae</taxon>
        <taxon>Dendryphion</taxon>
    </lineage>
</organism>
<keyword evidence="2" id="KW-0472">Membrane</keyword>
<name>A0A9P9IAV3_9PLEO</name>